<gene>
    <name evidence="1" type="ORF">LWI28_027900</name>
</gene>
<protein>
    <recommendedName>
        <fullName evidence="3">Endonuclease/exonuclease/phosphatase domain-containing protein</fullName>
    </recommendedName>
</protein>
<name>A0AAD5IBY7_ACENE</name>
<dbReference type="EMBL" id="JAJSOW010000107">
    <property type="protein sequence ID" value="KAI9157781.1"/>
    <property type="molecule type" value="Genomic_DNA"/>
</dbReference>
<evidence type="ECO:0000313" key="2">
    <source>
        <dbReference type="Proteomes" id="UP001064489"/>
    </source>
</evidence>
<keyword evidence="2" id="KW-1185">Reference proteome</keyword>
<dbReference type="SUPFAM" id="SSF56219">
    <property type="entry name" value="DNase I-like"/>
    <property type="match status" value="1"/>
</dbReference>
<dbReference type="AlphaFoldDB" id="A0AAD5IBY7"/>
<sequence>MEPKNGGSKNFREEEISKLIEFRVARRFEREARATGVAEVAPTVQKIGGDDQDRALSWNVKGLRKEVMRRKVRNVMQKLQPAVFFIQETKLGVYDSKILRELGGVVLAKGIGVEAEGSTGGLLTL</sequence>
<evidence type="ECO:0008006" key="3">
    <source>
        <dbReference type="Google" id="ProtNLM"/>
    </source>
</evidence>
<accession>A0AAD5IBY7</accession>
<reference evidence="1" key="2">
    <citation type="submission" date="2023-02" db="EMBL/GenBank/DDBJ databases">
        <authorList>
            <person name="Swenson N.G."/>
            <person name="Wegrzyn J.L."/>
            <person name="Mcevoy S.L."/>
        </authorList>
    </citation>
    <scope>NUCLEOTIDE SEQUENCE</scope>
    <source>
        <strain evidence="1">91603</strain>
        <tissue evidence="1">Leaf</tissue>
    </source>
</reference>
<proteinExistence type="predicted"/>
<dbReference type="InterPro" id="IPR036691">
    <property type="entry name" value="Endo/exonu/phosph_ase_sf"/>
</dbReference>
<dbReference type="Proteomes" id="UP001064489">
    <property type="component" value="Chromosome 12"/>
</dbReference>
<evidence type="ECO:0000313" key="1">
    <source>
        <dbReference type="EMBL" id="KAI9157781.1"/>
    </source>
</evidence>
<reference evidence="1" key="1">
    <citation type="journal article" date="2022" name="Plant J.">
        <title>Strategies of tolerance reflected in two North American maple genomes.</title>
        <authorList>
            <person name="McEvoy S.L."/>
            <person name="Sezen U.U."/>
            <person name="Trouern-Trend A."/>
            <person name="McMahon S.M."/>
            <person name="Schaberg P.G."/>
            <person name="Yang J."/>
            <person name="Wegrzyn J.L."/>
            <person name="Swenson N.G."/>
        </authorList>
    </citation>
    <scope>NUCLEOTIDE SEQUENCE</scope>
    <source>
        <strain evidence="1">91603</strain>
    </source>
</reference>
<organism evidence="1 2">
    <name type="scientific">Acer negundo</name>
    <name type="common">Box elder</name>
    <dbReference type="NCBI Taxonomy" id="4023"/>
    <lineage>
        <taxon>Eukaryota</taxon>
        <taxon>Viridiplantae</taxon>
        <taxon>Streptophyta</taxon>
        <taxon>Embryophyta</taxon>
        <taxon>Tracheophyta</taxon>
        <taxon>Spermatophyta</taxon>
        <taxon>Magnoliopsida</taxon>
        <taxon>eudicotyledons</taxon>
        <taxon>Gunneridae</taxon>
        <taxon>Pentapetalae</taxon>
        <taxon>rosids</taxon>
        <taxon>malvids</taxon>
        <taxon>Sapindales</taxon>
        <taxon>Sapindaceae</taxon>
        <taxon>Hippocastanoideae</taxon>
        <taxon>Acereae</taxon>
        <taxon>Acer</taxon>
    </lineage>
</organism>
<dbReference type="Gene3D" id="3.60.10.10">
    <property type="entry name" value="Endonuclease/exonuclease/phosphatase"/>
    <property type="match status" value="1"/>
</dbReference>
<comment type="caution">
    <text evidence="1">The sequence shown here is derived from an EMBL/GenBank/DDBJ whole genome shotgun (WGS) entry which is preliminary data.</text>
</comment>